<dbReference type="Pfam" id="PF03786">
    <property type="entry name" value="UxuA"/>
    <property type="match status" value="1"/>
</dbReference>
<dbReference type="PANTHER" id="PTHR30387">
    <property type="entry name" value="MANNONATE DEHYDRATASE"/>
    <property type="match status" value="1"/>
</dbReference>
<dbReference type="PANTHER" id="PTHR30387:SF2">
    <property type="entry name" value="MANNONATE DEHYDRATASE"/>
    <property type="match status" value="1"/>
</dbReference>
<dbReference type="SUPFAM" id="SSF51658">
    <property type="entry name" value="Xylose isomerase-like"/>
    <property type="match status" value="1"/>
</dbReference>
<protein>
    <recommendedName>
        <fullName evidence="5 9">Mannonate dehydratase</fullName>
        <ecNumber evidence="5 9">4.2.1.8</ecNumber>
    </recommendedName>
    <alternativeName>
        <fullName evidence="9">D-mannonate hydro-lyase</fullName>
    </alternativeName>
</protein>
<keyword evidence="7 9" id="KW-0464">Manganese</keyword>
<comment type="catalytic activity">
    <reaction evidence="1 9">
        <text>D-mannonate = 2-dehydro-3-deoxy-D-gluconate + H2O</text>
        <dbReference type="Rhea" id="RHEA:20097"/>
        <dbReference type="ChEBI" id="CHEBI:15377"/>
        <dbReference type="ChEBI" id="CHEBI:17767"/>
        <dbReference type="ChEBI" id="CHEBI:57990"/>
        <dbReference type="EC" id="4.2.1.8"/>
    </reaction>
</comment>
<dbReference type="HAMAP" id="MF_00106">
    <property type="entry name" value="UxuA"/>
    <property type="match status" value="1"/>
</dbReference>
<comment type="cofactor">
    <cofactor evidence="9">
        <name>Fe(2+)</name>
        <dbReference type="ChEBI" id="CHEBI:29033"/>
    </cofactor>
    <cofactor evidence="9">
        <name>Mn(2+)</name>
        <dbReference type="ChEBI" id="CHEBI:29035"/>
    </cofactor>
</comment>
<evidence type="ECO:0000313" key="12">
    <source>
        <dbReference type="Proteomes" id="UP000732105"/>
    </source>
</evidence>
<dbReference type="EMBL" id="RZNH01000031">
    <property type="protein sequence ID" value="NOU61319.1"/>
    <property type="molecule type" value="Genomic_DNA"/>
</dbReference>
<proteinExistence type="inferred from homology"/>
<evidence type="ECO:0000256" key="9">
    <source>
        <dbReference type="HAMAP-Rule" id="MF_00106"/>
    </source>
</evidence>
<dbReference type="EC" id="4.2.1.8" evidence="5 9"/>
<reference evidence="11 12" key="1">
    <citation type="submission" date="2018-12" db="EMBL/GenBank/DDBJ databases">
        <title>Marinifilum JC070 sp. nov., a marine bacterium isolated from Yongle Blue Hole in the South China Sea.</title>
        <authorList>
            <person name="Fu T."/>
        </authorList>
    </citation>
    <scope>NUCLEOTIDE SEQUENCE [LARGE SCALE GENOMIC DNA]</scope>
    <source>
        <strain evidence="11 12">JC070</strain>
    </source>
</reference>
<accession>A0ABX1WYY4</accession>
<dbReference type="InterPro" id="IPR036237">
    <property type="entry name" value="Xyl_isomerase-like_sf"/>
</dbReference>
<dbReference type="Gene3D" id="3.20.20.150">
    <property type="entry name" value="Divalent-metal-dependent TIM barrel enzymes"/>
    <property type="match status" value="2"/>
</dbReference>
<keyword evidence="12" id="KW-1185">Reference proteome</keyword>
<comment type="function">
    <text evidence="2 9">Catalyzes the dehydration of D-mannonate.</text>
</comment>
<evidence type="ECO:0000256" key="10">
    <source>
        <dbReference type="SAM" id="MobiDB-lite"/>
    </source>
</evidence>
<comment type="caution">
    <text evidence="11">The sequence shown here is derived from an EMBL/GenBank/DDBJ whole genome shotgun (WGS) entry which is preliminary data.</text>
</comment>
<evidence type="ECO:0000256" key="2">
    <source>
        <dbReference type="ARBA" id="ARBA00002713"/>
    </source>
</evidence>
<feature type="region of interest" description="Disordered" evidence="10">
    <location>
        <begin position="342"/>
        <end position="361"/>
    </location>
</feature>
<dbReference type="GO" id="GO:0008927">
    <property type="term" value="F:mannonate dehydratase activity"/>
    <property type="evidence" value="ECO:0007669"/>
    <property type="project" value="UniProtKB-EC"/>
</dbReference>
<evidence type="ECO:0000313" key="11">
    <source>
        <dbReference type="EMBL" id="NOU61319.1"/>
    </source>
</evidence>
<dbReference type="InterPro" id="IPR004628">
    <property type="entry name" value="Man_deHydtase"/>
</dbReference>
<evidence type="ECO:0000256" key="3">
    <source>
        <dbReference type="ARBA" id="ARBA00004892"/>
    </source>
</evidence>
<gene>
    <name evidence="9 11" type="primary">uxuA</name>
    <name evidence="11" type="ORF">ELS83_16045</name>
</gene>
<evidence type="ECO:0000256" key="7">
    <source>
        <dbReference type="ARBA" id="ARBA00023211"/>
    </source>
</evidence>
<feature type="compositionally biased region" description="Basic and acidic residues" evidence="10">
    <location>
        <begin position="351"/>
        <end position="361"/>
    </location>
</feature>
<evidence type="ECO:0000256" key="8">
    <source>
        <dbReference type="ARBA" id="ARBA00023239"/>
    </source>
</evidence>
<keyword evidence="6 9" id="KW-0408">Iron</keyword>
<dbReference type="PIRSF" id="PIRSF016049">
    <property type="entry name" value="Man_dehyd"/>
    <property type="match status" value="1"/>
</dbReference>
<sequence>MALEQTWRWYGPDDPISLKEIRQTGATGIVSALHHIPNGEVWTITEIEKRIHEIESAGLKWTVVESVPVHEDIKKKSGNSQTYIENYKESIKNLGACGIQTICYNFMPVLDWSRTDLEFDFEDGSNALKFDMVTFVAFDVYILKRPNAKKDYPIDLVERASEKFKSMTSEAIEKVTRTVIAGLPGAEESYTLESFQKVLDGYKEIGAEELKKHLHDFLREIIPVAEKTGVRMAIHPDDPPRALLGLPRVVSTIDDAIELTKVVDSVSNGITLCTGSFGAGHFNDLPEMTKTLASRINFVHLRNVSRDAEGNFFENYLFDGDIDIPAVMKALLLEEQKRKSEGRSDWQIPMRPDHGNKMLDDLPKTTNPGYSLYGRMKGLAELRGLEQGIIASMNIK</sequence>
<dbReference type="RefSeq" id="WP_171596578.1">
    <property type="nucleotide sequence ID" value="NZ_RZNH01000031.1"/>
</dbReference>
<comment type="pathway">
    <text evidence="3 9">Carbohydrate metabolism; pentose and glucuronate interconversion.</text>
</comment>
<organism evidence="11 12">
    <name type="scientific">Marinifilum caeruleilacunae</name>
    <dbReference type="NCBI Taxonomy" id="2499076"/>
    <lineage>
        <taxon>Bacteria</taxon>
        <taxon>Pseudomonadati</taxon>
        <taxon>Bacteroidota</taxon>
        <taxon>Bacteroidia</taxon>
        <taxon>Marinilabiliales</taxon>
        <taxon>Marinifilaceae</taxon>
    </lineage>
</organism>
<evidence type="ECO:0000256" key="4">
    <source>
        <dbReference type="ARBA" id="ARBA00007389"/>
    </source>
</evidence>
<comment type="similarity">
    <text evidence="4 9">Belongs to the mannonate dehydratase family.</text>
</comment>
<dbReference type="Proteomes" id="UP000732105">
    <property type="component" value="Unassembled WGS sequence"/>
</dbReference>
<name>A0ABX1WYY4_9BACT</name>
<evidence type="ECO:0000256" key="1">
    <source>
        <dbReference type="ARBA" id="ARBA00001794"/>
    </source>
</evidence>
<dbReference type="NCBIfam" id="TIGR00695">
    <property type="entry name" value="uxuA"/>
    <property type="match status" value="1"/>
</dbReference>
<dbReference type="NCBIfam" id="NF003027">
    <property type="entry name" value="PRK03906.1"/>
    <property type="match status" value="1"/>
</dbReference>
<keyword evidence="8 9" id="KW-0456">Lyase</keyword>
<evidence type="ECO:0000256" key="6">
    <source>
        <dbReference type="ARBA" id="ARBA00023004"/>
    </source>
</evidence>
<evidence type="ECO:0000256" key="5">
    <source>
        <dbReference type="ARBA" id="ARBA00012927"/>
    </source>
</evidence>